<dbReference type="EMBL" id="JAAVMX010000003">
    <property type="protein sequence ID" value="KAF4511361.1"/>
    <property type="molecule type" value="Genomic_DNA"/>
</dbReference>
<dbReference type="PANTHER" id="PTHR39401">
    <property type="entry name" value="SNOAL-LIKE DOMAIN-CONTAINING PROTEIN"/>
    <property type="match status" value="1"/>
</dbReference>
<keyword evidence="2" id="KW-1185">Reference proteome</keyword>
<sequence length="153" mass="17597">MSGAVSRGYMPVYADGGELPDPEVRTFITNFYRISDRPDADELWISYFAKDARVTIGADQGHGEQEIRELRSRMWTAVRERRHTVEKVFPGRFRSADNGAECEVMLFGEVNLTTKEGNEAVLPWAAHGVLRKQGGEADREEWKFARYRVWLQK</sequence>
<gene>
    <name evidence="1" type="ORF">G6O67_003167</name>
</gene>
<reference evidence="1 2" key="1">
    <citation type="journal article" date="2020" name="Genome Biol. Evol.">
        <title>A new high-quality draft genome assembly of the Chinese cordyceps Ophiocordyceps sinensis.</title>
        <authorList>
            <person name="Shu R."/>
            <person name="Zhang J."/>
            <person name="Meng Q."/>
            <person name="Zhang H."/>
            <person name="Zhou G."/>
            <person name="Li M."/>
            <person name="Wu P."/>
            <person name="Zhao Y."/>
            <person name="Chen C."/>
            <person name="Qin Q."/>
        </authorList>
    </citation>
    <scope>NUCLEOTIDE SEQUENCE [LARGE SCALE GENOMIC DNA]</scope>
    <source>
        <strain evidence="1 2">IOZ07</strain>
    </source>
</reference>
<name>A0A8H4PVM9_9HYPO</name>
<protein>
    <recommendedName>
        <fullName evidence="3">Fungal specific transcription factor</fullName>
    </recommendedName>
</protein>
<dbReference type="SUPFAM" id="SSF54427">
    <property type="entry name" value="NTF2-like"/>
    <property type="match status" value="1"/>
</dbReference>
<dbReference type="InterPro" id="IPR032710">
    <property type="entry name" value="NTF2-like_dom_sf"/>
</dbReference>
<evidence type="ECO:0000313" key="1">
    <source>
        <dbReference type="EMBL" id="KAF4511361.1"/>
    </source>
</evidence>
<evidence type="ECO:0008006" key="3">
    <source>
        <dbReference type="Google" id="ProtNLM"/>
    </source>
</evidence>
<accession>A0A8H4PVM9</accession>
<dbReference type="OrthoDB" id="3468019at2759"/>
<proteinExistence type="predicted"/>
<dbReference type="Proteomes" id="UP000557566">
    <property type="component" value="Unassembled WGS sequence"/>
</dbReference>
<organism evidence="1 2">
    <name type="scientific">Ophiocordyceps sinensis</name>
    <dbReference type="NCBI Taxonomy" id="72228"/>
    <lineage>
        <taxon>Eukaryota</taxon>
        <taxon>Fungi</taxon>
        <taxon>Dikarya</taxon>
        <taxon>Ascomycota</taxon>
        <taxon>Pezizomycotina</taxon>
        <taxon>Sordariomycetes</taxon>
        <taxon>Hypocreomycetidae</taxon>
        <taxon>Hypocreales</taxon>
        <taxon>Ophiocordycipitaceae</taxon>
        <taxon>Ophiocordyceps</taxon>
    </lineage>
</organism>
<dbReference type="Gene3D" id="3.10.450.50">
    <property type="match status" value="1"/>
</dbReference>
<comment type="caution">
    <text evidence="1">The sequence shown here is derived from an EMBL/GenBank/DDBJ whole genome shotgun (WGS) entry which is preliminary data.</text>
</comment>
<evidence type="ECO:0000313" key="2">
    <source>
        <dbReference type="Proteomes" id="UP000557566"/>
    </source>
</evidence>
<dbReference type="AlphaFoldDB" id="A0A8H4PVM9"/>
<dbReference type="PANTHER" id="PTHR39401:SF1">
    <property type="entry name" value="SNOAL-LIKE DOMAIN-CONTAINING PROTEIN"/>
    <property type="match status" value="1"/>
</dbReference>